<proteinExistence type="inferred from homology"/>
<dbReference type="EMBL" id="CP136864">
    <property type="protein sequence ID" value="WOJ93465.1"/>
    <property type="molecule type" value="Genomic_DNA"/>
</dbReference>
<feature type="region of interest" description="Disordered" evidence="7">
    <location>
        <begin position="1212"/>
        <end position="1233"/>
    </location>
</feature>
<evidence type="ECO:0000256" key="7">
    <source>
        <dbReference type="SAM" id="MobiDB-lite"/>
    </source>
</evidence>
<keyword evidence="11" id="KW-1185">Reference proteome</keyword>
<evidence type="ECO:0000313" key="11">
    <source>
        <dbReference type="Proteomes" id="UP001626537"/>
    </source>
</evidence>
<keyword evidence="3" id="KW-1029">Fimbrium biogenesis</keyword>
<comment type="subcellular location">
    <subcellularLocation>
        <location evidence="1">Fimbrium</location>
    </subcellularLocation>
</comment>
<keyword evidence="4" id="KW-0479">Metal-binding</keyword>
<dbReference type="RefSeq" id="WP_407348114.1">
    <property type="nucleotide sequence ID" value="NZ_CP136864.1"/>
</dbReference>
<sequence length="1233" mass="133203">MLNLSFKPQSLNKLASFAFGCFATFPVWAADVDIATKPLFVTAGVEPNIIVAIDDSGSMDWEFLHPTSSGVLWWNANDASYVGRDANGALSLGVLNYNSTGGFSAPWYPGGYLFPNGTATGNRVYPDGDLNIHAVPPFPQYAFARSAAFNGMYYDSALDYKPWPSVGANTFTDVLHAAAPSDPTRGSGTFNLTLDHRDLGSNQVFRLFKNMVIPSGTTYFDGVEWVQLTADMPWPESTSNGIEYYPATYYEPNRQATIYSLLDSATGNTVQGRCDSPVAAHYKVFERSPGSLSGVDALSYDGSCLVKIEIKPGVDFASKRSYAEEMQNFANWWSYYRKRHLATRGGLAESFESQTGARMGVLTINSRSLNGMYSLSDSIERNSIFNFFYDVGGNRAGTPNREALKYVGDQFHTNSNVITQSCQQNFALLFTDGFANPTTTSGVGNADGDMGVPFQDNYSNTIADIAAKYYKQTLRGTAFASGNVPVPTQCQAASPPLALDCNSDLHMSTYGVTLGAQGNIFGGEAHSSVADAHTTPPAWMNPTQVNPVQVDDLYHAAVNGHGEMLNAQSAEELREVLSDALLDIVDRSRSSGTSSSTSAAILQADTLLYSVEFRSDDWSGDLIAQEVSVVDGSIVRQAWSAEARLAARSTSGRTLLTWDGSSGADLQFDNLAQAQKDALNVDLSNTVDGAGSQRIAWLRGDAVSGFRSRTTFGSPRRIGDIVNSSPLYVGSQNRGYSLLPAEFSPGTYGAFRGTIEDRSPMMVVGSNDGFMHVFDGDTGDELFAFMPSELLLPEAGDSFARASLLTNPNYEHRYFVDGTPAVNDVLINGSWKTILIGSMGVGGRTVFAIDVTDPETIDASDVLWEFTDSDLGYGVTDVQIVPTANGGFSAIFGNGYNSDSDSAVLFVLDVSDGSLLAKIDTGTGDSSDPNGLGPVVSSSWPQLNFTTQYAYAGDLHGNLWRFDLTSARETQWTDADEVFVATDVNGDRQPITVQPRISLNPERSGELIINFGTGSFFRDQDNLLTNPQIQTLYGIRETLSNTTITRPDLLQQEILFQDTVTALGDQRIVRQISDNDYAASTNGNGGSEESGWFLDLVYGGNNVGERVISKVTFPSGSRRERVRFTSMTPSNDPCSSGRTGFIFDLDLFTGGATDFSVFDINDDGFFNVDDLVDLKMVNAISGGRGEDLTVIRNQQGSGDFFYDGTGGRIGNTTGAEGLATGDPLGRQSWQQLR</sequence>
<comment type="similarity">
    <text evidence="2">Belongs to the PilY1 family.</text>
</comment>
<feature type="domain" description="PilY1 beta-propeller" evidence="9">
    <location>
        <begin position="718"/>
        <end position="1040"/>
    </location>
</feature>
<dbReference type="SUPFAM" id="SSF50998">
    <property type="entry name" value="Quinoprotein alcohol dehydrogenase-like"/>
    <property type="match status" value="1"/>
</dbReference>
<organism evidence="10 11">
    <name type="scientific">Congregibacter variabilis</name>
    <dbReference type="NCBI Taxonomy" id="3081200"/>
    <lineage>
        <taxon>Bacteria</taxon>
        <taxon>Pseudomonadati</taxon>
        <taxon>Pseudomonadota</taxon>
        <taxon>Gammaproteobacteria</taxon>
        <taxon>Cellvibrionales</taxon>
        <taxon>Halieaceae</taxon>
        <taxon>Congregibacter</taxon>
    </lineage>
</organism>
<evidence type="ECO:0000259" key="9">
    <source>
        <dbReference type="Pfam" id="PF05567"/>
    </source>
</evidence>
<keyword evidence="8" id="KW-0732">Signal</keyword>
<feature type="chain" id="PRO_5046134514" evidence="8">
    <location>
        <begin position="30"/>
        <end position="1233"/>
    </location>
</feature>
<accession>A0ABZ0I4L6</accession>
<evidence type="ECO:0000256" key="8">
    <source>
        <dbReference type="SAM" id="SignalP"/>
    </source>
</evidence>
<dbReference type="Pfam" id="PF05567">
    <property type="entry name" value="T4P_PilY1"/>
    <property type="match status" value="1"/>
</dbReference>
<dbReference type="InterPro" id="IPR008707">
    <property type="entry name" value="B-propeller_PilY1"/>
</dbReference>
<evidence type="ECO:0000256" key="5">
    <source>
        <dbReference type="ARBA" id="ARBA00022837"/>
    </source>
</evidence>
<name>A0ABZ0I4L6_9GAMM</name>
<protein>
    <submittedName>
        <fullName evidence="10">PilC/PilY family type IV pilus protein</fullName>
    </submittedName>
</protein>
<evidence type="ECO:0000256" key="4">
    <source>
        <dbReference type="ARBA" id="ARBA00022723"/>
    </source>
</evidence>
<evidence type="ECO:0000256" key="2">
    <source>
        <dbReference type="ARBA" id="ARBA00008387"/>
    </source>
</evidence>
<keyword evidence="6" id="KW-0281">Fimbrium</keyword>
<reference evidence="10 11" key="1">
    <citation type="submission" date="2023-10" db="EMBL/GenBank/DDBJ databases">
        <title>Two novel species belonging to the OM43/NOR5 clade.</title>
        <authorList>
            <person name="Park M."/>
        </authorList>
    </citation>
    <scope>NUCLEOTIDE SEQUENCE [LARGE SCALE GENOMIC DNA]</scope>
    <source>
        <strain evidence="10 11">IMCC43200</strain>
    </source>
</reference>
<evidence type="ECO:0000256" key="1">
    <source>
        <dbReference type="ARBA" id="ARBA00004561"/>
    </source>
</evidence>
<evidence type="ECO:0000256" key="3">
    <source>
        <dbReference type="ARBA" id="ARBA00022558"/>
    </source>
</evidence>
<feature type="signal peptide" evidence="8">
    <location>
        <begin position="1"/>
        <end position="29"/>
    </location>
</feature>
<gene>
    <name evidence="10" type="ORF">R0135_17015</name>
</gene>
<evidence type="ECO:0000256" key="6">
    <source>
        <dbReference type="ARBA" id="ARBA00023263"/>
    </source>
</evidence>
<keyword evidence="5" id="KW-0106">Calcium</keyword>
<dbReference type="InterPro" id="IPR011047">
    <property type="entry name" value="Quinoprotein_ADH-like_sf"/>
</dbReference>
<evidence type="ECO:0000313" key="10">
    <source>
        <dbReference type="EMBL" id="WOJ93465.1"/>
    </source>
</evidence>
<dbReference type="Proteomes" id="UP001626537">
    <property type="component" value="Chromosome"/>
</dbReference>